<gene>
    <name evidence="1" type="ORF">GCM10007877_38670</name>
</gene>
<dbReference type="InterPro" id="IPR021246">
    <property type="entry name" value="DUF2797"/>
</dbReference>
<evidence type="ECO:0000313" key="2">
    <source>
        <dbReference type="Proteomes" id="UP001156870"/>
    </source>
</evidence>
<evidence type="ECO:0008006" key="3">
    <source>
        <dbReference type="Google" id="ProtNLM"/>
    </source>
</evidence>
<organism evidence="1 2">
    <name type="scientific">Marinibactrum halimedae</name>
    <dbReference type="NCBI Taxonomy" id="1444977"/>
    <lineage>
        <taxon>Bacteria</taxon>
        <taxon>Pseudomonadati</taxon>
        <taxon>Pseudomonadota</taxon>
        <taxon>Gammaproteobacteria</taxon>
        <taxon>Cellvibrionales</taxon>
        <taxon>Cellvibrionaceae</taxon>
        <taxon>Marinibactrum</taxon>
    </lineage>
</organism>
<dbReference type="RefSeq" id="WP_232594085.1">
    <property type="nucleotide sequence ID" value="NZ_BSPD01000102.1"/>
</dbReference>
<evidence type="ECO:0000313" key="1">
    <source>
        <dbReference type="EMBL" id="GLS28148.1"/>
    </source>
</evidence>
<proteinExistence type="predicted"/>
<dbReference type="Pfam" id="PF10977">
    <property type="entry name" value="DUF2797"/>
    <property type="match status" value="1"/>
</dbReference>
<protein>
    <recommendedName>
        <fullName evidence="3">DUF2797 domain-containing protein</fullName>
    </recommendedName>
</protein>
<comment type="caution">
    <text evidence="1">The sequence shown here is derived from an EMBL/GenBank/DDBJ whole genome shotgun (WGS) entry which is preliminary data.</text>
</comment>
<reference evidence="1 2" key="1">
    <citation type="journal article" date="2014" name="Int. J. Syst. Evol. Microbiol.">
        <title>Complete genome sequence of Corynebacterium casei LMG S-19264T (=DSM 44701T), isolated from a smear-ripened cheese.</title>
        <authorList>
            <consortium name="US DOE Joint Genome Institute (JGI-PGF)"/>
            <person name="Walter F."/>
            <person name="Albersmeier A."/>
            <person name="Kalinowski J."/>
            <person name="Ruckert C."/>
        </authorList>
    </citation>
    <scope>NUCLEOTIDE SEQUENCE [LARGE SCALE GENOMIC DNA]</scope>
    <source>
        <strain evidence="1 2">NBRC 110095</strain>
    </source>
</reference>
<sequence>MSQAVVEAQAIEHLNQGESVVGFIEKMAVSLDESNNATYALRVNDRHIDANTLIGQHITLEFMGAIECVACGRKTKKSFSQGHCYPCMKKLARCDQCIVSPEKCHYHLGTCREPEWGEQFCMTDHIVYLANTSGAKVGITRASQIPTRWIDQGATQALPILRVATRQLSGLIETALKADIADKTNWRTMLKGNGEDVDLLALKQQLLEKHRDVLAQLRSEHGDLAVVELEVMPVSIHYPVKAFPKTIKSFNLDKDPVATGCIQGIKGQYLLLDTGVINLRKYTGYQLKVAAG</sequence>
<dbReference type="AlphaFoldDB" id="A0AA37T623"/>
<keyword evidence="2" id="KW-1185">Reference proteome</keyword>
<name>A0AA37T623_9GAMM</name>
<dbReference type="EMBL" id="BSPD01000102">
    <property type="protein sequence ID" value="GLS28148.1"/>
    <property type="molecule type" value="Genomic_DNA"/>
</dbReference>
<accession>A0AA37T623</accession>
<dbReference type="Proteomes" id="UP001156870">
    <property type="component" value="Unassembled WGS sequence"/>
</dbReference>